<gene>
    <name evidence="2" type="ORF">X943_003889</name>
</gene>
<accession>A0AAD9GLZ9</accession>
<protein>
    <submittedName>
        <fullName evidence="2">Membrane protein</fullName>
    </submittedName>
</protein>
<evidence type="ECO:0000313" key="3">
    <source>
        <dbReference type="Proteomes" id="UP001195914"/>
    </source>
</evidence>
<dbReference type="InterPro" id="IPR056355">
    <property type="entry name" value="Microp_apicomplexa_16"/>
</dbReference>
<feature type="transmembrane region" description="Helical" evidence="1">
    <location>
        <begin position="32"/>
        <end position="52"/>
    </location>
</feature>
<dbReference type="Pfam" id="PF23529">
    <property type="entry name" value="Microp_apicomplexa_16"/>
    <property type="match status" value="1"/>
</dbReference>
<dbReference type="EMBL" id="JAHBMH010000003">
    <property type="protein sequence ID" value="KAK1940396.1"/>
    <property type="molecule type" value="Genomic_DNA"/>
</dbReference>
<keyword evidence="1" id="KW-1133">Transmembrane helix</keyword>
<evidence type="ECO:0000256" key="1">
    <source>
        <dbReference type="SAM" id="Phobius"/>
    </source>
</evidence>
<proteinExistence type="predicted"/>
<dbReference type="AlphaFoldDB" id="A0AAD9GLZ9"/>
<keyword evidence="1" id="KW-0812">Transmembrane</keyword>
<reference evidence="2" key="2">
    <citation type="submission" date="2021-05" db="EMBL/GenBank/DDBJ databases">
        <authorList>
            <person name="Pain A."/>
        </authorList>
    </citation>
    <scope>NUCLEOTIDE SEQUENCE</scope>
    <source>
        <strain evidence="2">1802A</strain>
    </source>
</reference>
<sequence>MAFPEEAEAVASTVDTIIQESSHPLNVIQYHITLWLSLSVGVAVIGTLFHFLTSFERDDPVLYSQLNVNTSKLVFRERLVISYRKSK</sequence>
<evidence type="ECO:0000313" key="2">
    <source>
        <dbReference type="EMBL" id="KAK1940396.1"/>
    </source>
</evidence>
<name>A0AAD9GLZ9_BABDI</name>
<organism evidence="2 3">
    <name type="scientific">Babesia divergens</name>
    <dbReference type="NCBI Taxonomy" id="32595"/>
    <lineage>
        <taxon>Eukaryota</taxon>
        <taxon>Sar</taxon>
        <taxon>Alveolata</taxon>
        <taxon>Apicomplexa</taxon>
        <taxon>Aconoidasida</taxon>
        <taxon>Piroplasmida</taxon>
        <taxon>Babesiidae</taxon>
        <taxon>Babesia</taxon>
    </lineage>
</organism>
<dbReference type="Proteomes" id="UP001195914">
    <property type="component" value="Unassembled WGS sequence"/>
</dbReference>
<keyword evidence="1" id="KW-0472">Membrane</keyword>
<reference evidence="2" key="1">
    <citation type="journal article" date="2014" name="Nucleic Acids Res.">
        <title>The evolutionary dynamics of variant antigen genes in Babesia reveal a history of genomic innovation underlying host-parasite interaction.</title>
        <authorList>
            <person name="Jackson A.P."/>
            <person name="Otto T.D."/>
            <person name="Darby A."/>
            <person name="Ramaprasad A."/>
            <person name="Xia D."/>
            <person name="Echaide I.E."/>
            <person name="Farber M."/>
            <person name="Gahlot S."/>
            <person name="Gamble J."/>
            <person name="Gupta D."/>
            <person name="Gupta Y."/>
            <person name="Jackson L."/>
            <person name="Malandrin L."/>
            <person name="Malas T.B."/>
            <person name="Moussa E."/>
            <person name="Nair M."/>
            <person name="Reid A.J."/>
            <person name="Sanders M."/>
            <person name="Sharma J."/>
            <person name="Tracey A."/>
            <person name="Quail M.A."/>
            <person name="Weir W."/>
            <person name="Wastling J.M."/>
            <person name="Hall N."/>
            <person name="Willadsen P."/>
            <person name="Lingelbach K."/>
            <person name="Shiels B."/>
            <person name="Tait A."/>
            <person name="Berriman M."/>
            <person name="Allred D.R."/>
            <person name="Pain A."/>
        </authorList>
    </citation>
    <scope>NUCLEOTIDE SEQUENCE</scope>
    <source>
        <strain evidence="2">1802A</strain>
    </source>
</reference>
<keyword evidence="3" id="KW-1185">Reference proteome</keyword>
<comment type="caution">
    <text evidence="2">The sequence shown here is derived from an EMBL/GenBank/DDBJ whole genome shotgun (WGS) entry which is preliminary data.</text>
</comment>